<dbReference type="RefSeq" id="XP_002898961.1">
    <property type="nucleotide sequence ID" value="XM_002898915.1"/>
</dbReference>
<sequence>MKAACLAYSPRFTPTNQSQLWLKSRLAEADLALQINAPSIYVDSLKLSAVTGKAASALPHPLWLLWDDSTLANVTMSPLMDRIMAGPLPTDLRSTIEYLRERAASVVTSLPTRL</sequence>
<dbReference type="InParanoid" id="D0NQ07"/>
<reference evidence="2" key="1">
    <citation type="journal article" date="2009" name="Nature">
        <title>Genome sequence and analysis of the Irish potato famine pathogen Phytophthora infestans.</title>
        <authorList>
            <consortium name="The Broad Institute Genome Sequencing Platform"/>
            <person name="Haas B.J."/>
            <person name="Kamoun S."/>
            <person name="Zody M.C."/>
            <person name="Jiang R.H."/>
            <person name="Handsaker R.E."/>
            <person name="Cano L.M."/>
            <person name="Grabherr M."/>
            <person name="Kodira C.D."/>
            <person name="Raffaele S."/>
            <person name="Torto-Alalibo T."/>
            <person name="Bozkurt T.O."/>
            <person name="Ah-Fong A.M."/>
            <person name="Alvarado L."/>
            <person name="Anderson V.L."/>
            <person name="Armstrong M.R."/>
            <person name="Avrova A."/>
            <person name="Baxter L."/>
            <person name="Beynon J."/>
            <person name="Boevink P.C."/>
            <person name="Bollmann S.R."/>
            <person name="Bos J.I."/>
            <person name="Bulone V."/>
            <person name="Cai G."/>
            <person name="Cakir C."/>
            <person name="Carrington J.C."/>
            <person name="Chawner M."/>
            <person name="Conti L."/>
            <person name="Costanzo S."/>
            <person name="Ewan R."/>
            <person name="Fahlgren N."/>
            <person name="Fischbach M.A."/>
            <person name="Fugelstad J."/>
            <person name="Gilroy E.M."/>
            <person name="Gnerre S."/>
            <person name="Green P.J."/>
            <person name="Grenville-Briggs L.J."/>
            <person name="Griffith J."/>
            <person name="Grunwald N.J."/>
            <person name="Horn K."/>
            <person name="Horner N.R."/>
            <person name="Hu C.H."/>
            <person name="Huitema E."/>
            <person name="Jeong D.H."/>
            <person name="Jones A.M."/>
            <person name="Jones J.D."/>
            <person name="Jones R.W."/>
            <person name="Karlsson E.K."/>
            <person name="Kunjeti S.G."/>
            <person name="Lamour K."/>
            <person name="Liu Z."/>
            <person name="Ma L."/>
            <person name="Maclean D."/>
            <person name="Chibucos M.C."/>
            <person name="McDonald H."/>
            <person name="McWalters J."/>
            <person name="Meijer H.J."/>
            <person name="Morgan W."/>
            <person name="Morris P.F."/>
            <person name="Munro C.A."/>
            <person name="O'Neill K."/>
            <person name="Ospina-Giraldo M."/>
            <person name="Pinzon A."/>
            <person name="Pritchard L."/>
            <person name="Ramsahoye B."/>
            <person name="Ren Q."/>
            <person name="Restrepo S."/>
            <person name="Roy S."/>
            <person name="Sadanandom A."/>
            <person name="Savidor A."/>
            <person name="Schornack S."/>
            <person name="Schwartz D.C."/>
            <person name="Schumann U.D."/>
            <person name="Schwessinger B."/>
            <person name="Seyer L."/>
            <person name="Sharpe T."/>
            <person name="Silvar C."/>
            <person name="Song J."/>
            <person name="Studholme D.J."/>
            <person name="Sykes S."/>
            <person name="Thines M."/>
            <person name="van de Vondervoort P.J."/>
            <person name="Phuntumart V."/>
            <person name="Wawra S."/>
            <person name="Weide R."/>
            <person name="Win J."/>
            <person name="Young C."/>
            <person name="Zhou S."/>
            <person name="Fry W."/>
            <person name="Meyers B.C."/>
            <person name="van West P."/>
            <person name="Ristaino J."/>
            <person name="Govers F."/>
            <person name="Birch P.R."/>
            <person name="Whisson S.C."/>
            <person name="Judelson H.S."/>
            <person name="Nusbaum C."/>
        </authorList>
    </citation>
    <scope>NUCLEOTIDE SEQUENCE [LARGE SCALE GENOMIC DNA]</scope>
    <source>
        <strain evidence="2">T30-4</strain>
    </source>
</reference>
<evidence type="ECO:0000313" key="1">
    <source>
        <dbReference type="EMBL" id="EEY62719.1"/>
    </source>
</evidence>
<protein>
    <submittedName>
        <fullName evidence="1">Uncharacterized protein</fullName>
    </submittedName>
</protein>
<organism evidence="1 2">
    <name type="scientific">Phytophthora infestans (strain T30-4)</name>
    <name type="common">Potato late blight agent</name>
    <dbReference type="NCBI Taxonomy" id="403677"/>
    <lineage>
        <taxon>Eukaryota</taxon>
        <taxon>Sar</taxon>
        <taxon>Stramenopiles</taxon>
        <taxon>Oomycota</taxon>
        <taxon>Peronosporomycetes</taxon>
        <taxon>Peronosporales</taxon>
        <taxon>Peronosporaceae</taxon>
        <taxon>Phytophthora</taxon>
    </lineage>
</organism>
<dbReference type="GeneID" id="9474135"/>
<accession>D0NQ07</accession>
<dbReference type="HOGENOM" id="CLU_2125936_0_0_1"/>
<dbReference type="Proteomes" id="UP000006643">
    <property type="component" value="Unassembled WGS sequence"/>
</dbReference>
<gene>
    <name evidence="1" type="ORF">PITG_14505</name>
</gene>
<proteinExistence type="predicted"/>
<dbReference type="AlphaFoldDB" id="D0NQ07"/>
<dbReference type="OrthoDB" id="164151at2759"/>
<dbReference type="KEGG" id="pif:PITG_14505"/>
<evidence type="ECO:0000313" key="2">
    <source>
        <dbReference type="Proteomes" id="UP000006643"/>
    </source>
</evidence>
<keyword evidence="2" id="KW-1185">Reference proteome</keyword>
<dbReference type="VEuPathDB" id="FungiDB:PITG_14505"/>
<name>D0NQ07_PHYIT</name>
<dbReference type="EMBL" id="DS028151">
    <property type="protein sequence ID" value="EEY62719.1"/>
    <property type="molecule type" value="Genomic_DNA"/>
</dbReference>